<dbReference type="VEuPathDB" id="FungiDB:PV10_08418"/>
<dbReference type="HOGENOM" id="CLU_028281_6_1_1"/>
<dbReference type="Proteomes" id="UP000054302">
    <property type="component" value="Unassembled WGS sequence"/>
</dbReference>
<dbReference type="InterPro" id="IPR011990">
    <property type="entry name" value="TPR-like_helical_dom_sf"/>
</dbReference>
<dbReference type="AlphaFoldDB" id="A0A0D1ZPP2"/>
<dbReference type="Gene3D" id="2.170.270.10">
    <property type="entry name" value="SET domain"/>
    <property type="match status" value="1"/>
</dbReference>
<dbReference type="STRING" id="212818.A0A0D1ZPP2"/>
<dbReference type="InterPro" id="IPR053185">
    <property type="entry name" value="SET_domain_protein"/>
</dbReference>
<name>A0A0D1ZPP2_EXOME</name>
<evidence type="ECO:0000256" key="1">
    <source>
        <dbReference type="SAM" id="SignalP"/>
    </source>
</evidence>
<gene>
    <name evidence="3" type="ORF">PV10_08418</name>
</gene>
<evidence type="ECO:0000313" key="4">
    <source>
        <dbReference type="Proteomes" id="UP000054302"/>
    </source>
</evidence>
<dbReference type="GeneID" id="27326263"/>
<evidence type="ECO:0000313" key="3">
    <source>
        <dbReference type="EMBL" id="KIV88773.1"/>
    </source>
</evidence>
<dbReference type="CDD" id="cd20071">
    <property type="entry name" value="SET_SMYD"/>
    <property type="match status" value="1"/>
</dbReference>
<protein>
    <recommendedName>
        <fullName evidence="2">SET domain-containing protein</fullName>
    </recommendedName>
</protein>
<feature type="chain" id="PRO_5002237963" description="SET domain-containing protein" evidence="1">
    <location>
        <begin position="25"/>
        <end position="407"/>
    </location>
</feature>
<sequence>MIITYPGSLFSLAVVLQLCSSAWGQDGLYGIEVDQLFPSVKLELHSDEDSPKADSPWSYEPVCTAEIKSIGSALCVYTQKDFSDGRGISLFTTPDVARQILASLPFSSPSSLAGSGSNIPQDSWFTKPVPGKGIGVFAKKPIPRGQVVTANTPVLMVYTETFLPKAEREALLRLATDQLPPSSREALLSLSKVFNNSEIPIQDIIAGNAFGLEIGAQGHLAVFPEVSRVNHDCSPNSQFYLDSDSLTHFVRAIRPIAENEEVTIAYSNPLAPFSDRQKALFKGFHFNCGCSRCLRGEAADMPLQEIAELQSILSNWTPASKANVKVAERLVKLYAQEGLEGYADPAYCHVALTYSAAGSARGARKYYDLALESHQLRLGPMASDLGACNGMKDNIEKHWSWRRRKSG</sequence>
<dbReference type="OMA" id="DERHETS"/>
<dbReference type="InterPro" id="IPR001214">
    <property type="entry name" value="SET_dom"/>
</dbReference>
<evidence type="ECO:0000259" key="2">
    <source>
        <dbReference type="PROSITE" id="PS50280"/>
    </source>
</evidence>
<feature type="domain" description="SET" evidence="2">
    <location>
        <begin position="122"/>
        <end position="267"/>
    </location>
</feature>
<dbReference type="Gene3D" id="1.25.40.10">
    <property type="entry name" value="Tetratricopeptide repeat domain"/>
    <property type="match status" value="1"/>
</dbReference>
<proteinExistence type="predicted"/>
<dbReference type="PANTHER" id="PTHR47332">
    <property type="entry name" value="SET DOMAIN-CONTAINING PROTEIN 5"/>
    <property type="match status" value="1"/>
</dbReference>
<dbReference type="PROSITE" id="PS50280">
    <property type="entry name" value="SET"/>
    <property type="match status" value="1"/>
</dbReference>
<dbReference type="SMART" id="SM00317">
    <property type="entry name" value="SET"/>
    <property type="match status" value="1"/>
</dbReference>
<dbReference type="EMBL" id="KN847525">
    <property type="protein sequence ID" value="KIV88773.1"/>
    <property type="molecule type" value="Genomic_DNA"/>
</dbReference>
<dbReference type="RefSeq" id="XP_016220347.1">
    <property type="nucleotide sequence ID" value="XM_016373436.1"/>
</dbReference>
<keyword evidence="4" id="KW-1185">Reference proteome</keyword>
<dbReference type="OrthoDB" id="265717at2759"/>
<organism evidence="3 4">
    <name type="scientific">Exophiala mesophila</name>
    <name type="common">Black yeast-like fungus</name>
    <dbReference type="NCBI Taxonomy" id="212818"/>
    <lineage>
        <taxon>Eukaryota</taxon>
        <taxon>Fungi</taxon>
        <taxon>Dikarya</taxon>
        <taxon>Ascomycota</taxon>
        <taxon>Pezizomycotina</taxon>
        <taxon>Eurotiomycetes</taxon>
        <taxon>Chaetothyriomycetidae</taxon>
        <taxon>Chaetothyriales</taxon>
        <taxon>Herpotrichiellaceae</taxon>
        <taxon>Exophiala</taxon>
    </lineage>
</organism>
<dbReference type="InterPro" id="IPR046341">
    <property type="entry name" value="SET_dom_sf"/>
</dbReference>
<dbReference type="SUPFAM" id="SSF82199">
    <property type="entry name" value="SET domain"/>
    <property type="match status" value="1"/>
</dbReference>
<feature type="signal peptide" evidence="1">
    <location>
        <begin position="1"/>
        <end position="24"/>
    </location>
</feature>
<dbReference type="PANTHER" id="PTHR47332:SF6">
    <property type="entry name" value="SET DOMAIN-CONTAINING PROTEIN"/>
    <property type="match status" value="1"/>
</dbReference>
<reference evidence="3 4" key="1">
    <citation type="submission" date="2015-01" db="EMBL/GenBank/DDBJ databases">
        <title>The Genome Sequence of Exophiala mesophila CBS40295.</title>
        <authorList>
            <consortium name="The Broad Institute Genomics Platform"/>
            <person name="Cuomo C."/>
            <person name="de Hoog S."/>
            <person name="Gorbushina A."/>
            <person name="Stielow B."/>
            <person name="Teixiera M."/>
            <person name="Abouelleil A."/>
            <person name="Chapman S.B."/>
            <person name="Priest M."/>
            <person name="Young S.K."/>
            <person name="Wortman J."/>
            <person name="Nusbaum C."/>
            <person name="Birren B."/>
        </authorList>
    </citation>
    <scope>NUCLEOTIDE SEQUENCE [LARGE SCALE GENOMIC DNA]</scope>
    <source>
        <strain evidence="3 4">CBS 40295</strain>
    </source>
</reference>
<keyword evidence="1" id="KW-0732">Signal</keyword>
<dbReference type="Pfam" id="PF00856">
    <property type="entry name" value="SET"/>
    <property type="match status" value="1"/>
</dbReference>
<accession>A0A0D1ZPP2</accession>